<evidence type="ECO:0000313" key="1">
    <source>
        <dbReference type="EMBL" id="MBB5494770.1"/>
    </source>
</evidence>
<organism evidence="1 2">
    <name type="scientific">Nocardiopsis metallicus</name>
    <dbReference type="NCBI Taxonomy" id="179819"/>
    <lineage>
        <taxon>Bacteria</taxon>
        <taxon>Bacillati</taxon>
        <taxon>Actinomycetota</taxon>
        <taxon>Actinomycetes</taxon>
        <taxon>Streptosporangiales</taxon>
        <taxon>Nocardiopsidaceae</taxon>
        <taxon>Nocardiopsis</taxon>
    </lineage>
</organism>
<gene>
    <name evidence="1" type="ORF">HNR07_005907</name>
</gene>
<name>A0A840WCM4_9ACTN</name>
<evidence type="ECO:0000313" key="2">
    <source>
        <dbReference type="Proteomes" id="UP000579647"/>
    </source>
</evidence>
<dbReference type="Pfam" id="PF04672">
    <property type="entry name" value="Methyltransf_19"/>
    <property type="match status" value="1"/>
</dbReference>
<dbReference type="InterPro" id="IPR006764">
    <property type="entry name" value="SAM_dep_MeTrfase_SAV2177_type"/>
</dbReference>
<comment type="caution">
    <text evidence="1">The sequence shown here is derived from an EMBL/GenBank/DDBJ whole genome shotgun (WGS) entry which is preliminary data.</text>
</comment>
<keyword evidence="2" id="KW-1185">Reference proteome</keyword>
<dbReference type="Proteomes" id="UP000579647">
    <property type="component" value="Unassembled WGS sequence"/>
</dbReference>
<dbReference type="SUPFAM" id="SSF53335">
    <property type="entry name" value="S-adenosyl-L-methionine-dependent methyltransferases"/>
    <property type="match status" value="1"/>
</dbReference>
<accession>A0A840WCM4</accession>
<protein>
    <recommendedName>
        <fullName evidence="3">S-adenosyl methyltransferase</fullName>
    </recommendedName>
</protein>
<sequence>MTTSTDLPTCTIADLQSALLGANASPEARAHARRLHQVAPRMWELTQAGRDWTGSLLHQLRPWDMEQVVDLGCGMPRRTPSSGPAAVDTHEYAAAAGVRRCAYVDVDPDVVRARQNLARSTDGAVMADITDPEHLRHQLATCGIDPHRPTLVLLGEVLACMDDAQALHVLYTLTDLFATGFVAVSHLSGLGPAPGALTGATRQRVRARSAEEIRALLEAAALEPHQGPTPLSSWPRPMCPTPGTDLLGALARIGGSP</sequence>
<dbReference type="RefSeq" id="WP_184368734.1">
    <property type="nucleotide sequence ID" value="NZ_BAAAKM010000063.1"/>
</dbReference>
<dbReference type="Gene3D" id="3.40.50.150">
    <property type="entry name" value="Vaccinia Virus protein VP39"/>
    <property type="match status" value="1"/>
</dbReference>
<dbReference type="EMBL" id="JACHDO010000001">
    <property type="protein sequence ID" value="MBB5494770.1"/>
    <property type="molecule type" value="Genomic_DNA"/>
</dbReference>
<reference evidence="1 2" key="1">
    <citation type="submission" date="2020-08" db="EMBL/GenBank/DDBJ databases">
        <title>Sequencing the genomes of 1000 actinobacteria strains.</title>
        <authorList>
            <person name="Klenk H.-P."/>
        </authorList>
    </citation>
    <scope>NUCLEOTIDE SEQUENCE [LARGE SCALE GENOMIC DNA]</scope>
    <source>
        <strain evidence="1 2">DSM 44598</strain>
    </source>
</reference>
<proteinExistence type="predicted"/>
<dbReference type="InterPro" id="IPR029063">
    <property type="entry name" value="SAM-dependent_MTases_sf"/>
</dbReference>
<evidence type="ECO:0008006" key="3">
    <source>
        <dbReference type="Google" id="ProtNLM"/>
    </source>
</evidence>
<dbReference type="AlphaFoldDB" id="A0A840WCM4"/>